<keyword evidence="4" id="KW-1003">Cell membrane</keyword>
<evidence type="ECO:0000256" key="4">
    <source>
        <dbReference type="ARBA" id="ARBA00022475"/>
    </source>
</evidence>
<accession>A0A1C3JMY4</accession>
<dbReference type="Proteomes" id="UP000092840">
    <property type="component" value="Unassembled WGS sequence"/>
</dbReference>
<sequence length="382" mass="44202">MQRLMIQLRETHLGHGHWVYDWWCFDDQKMIQQGMVESNTEMAALYQEMASKHSDLRVFFFPPHHRFHVRKLAVTKYQRRHMDKVLPYLMEPYLAQPIESLAFFWVPDSPNQIWAMTMDKSLLADWQADLQSISRTTGVILPLQFVVSHQTQNGAAEVLGERFEVSQDQLCWLPEELLATHPPTTISQVYDLASLNEALAQETQWKRWRIGEIKEITEGVKITASRWRWAAGLVVVALAAQWLNSELATQEINAQALEVEQASNALFLSLVPSAGRVVNLSRQLDARLQQASQQQHQPTHWSAYELLGKLGDLQKTLNIESGLQQVSLRQQVYRFEWLAASRKELERVQTFLVQQNVSIELVQWARQGEQYLGVYRVQGVTR</sequence>
<dbReference type="AlphaFoldDB" id="A0A1C3JMY4"/>
<keyword evidence="9" id="KW-0472">Membrane</keyword>
<evidence type="ECO:0000256" key="9">
    <source>
        <dbReference type="ARBA" id="ARBA00023136"/>
    </source>
</evidence>
<evidence type="ECO:0000256" key="6">
    <source>
        <dbReference type="ARBA" id="ARBA00022692"/>
    </source>
</evidence>
<comment type="similarity">
    <text evidence="2 10">Belongs to the GSP L family.</text>
</comment>
<comment type="subcellular location">
    <subcellularLocation>
        <location evidence="1">Cell inner membrane</location>
    </subcellularLocation>
</comment>
<keyword evidence="6" id="KW-0812">Transmembrane</keyword>
<evidence type="ECO:0000256" key="1">
    <source>
        <dbReference type="ARBA" id="ARBA00004533"/>
    </source>
</evidence>
<dbReference type="Pfam" id="PF12693">
    <property type="entry name" value="GspL_C"/>
    <property type="match status" value="1"/>
</dbReference>
<dbReference type="OrthoDB" id="6103448at2"/>
<dbReference type="EMBL" id="FLRA01000003">
    <property type="protein sequence ID" value="SBT16543.1"/>
    <property type="molecule type" value="Genomic_DNA"/>
</dbReference>
<evidence type="ECO:0000256" key="5">
    <source>
        <dbReference type="ARBA" id="ARBA00022519"/>
    </source>
</evidence>
<evidence type="ECO:0000256" key="2">
    <source>
        <dbReference type="ARBA" id="ARBA00005318"/>
    </source>
</evidence>
<dbReference type="PIRSF" id="PIRSF015761">
    <property type="entry name" value="Protein_L"/>
    <property type="match status" value="1"/>
</dbReference>
<dbReference type="EMBL" id="FLRB01000006">
    <property type="protein sequence ID" value="SBT20259.1"/>
    <property type="molecule type" value="Genomic_DNA"/>
</dbReference>
<evidence type="ECO:0000313" key="14">
    <source>
        <dbReference type="Proteomes" id="UP000092840"/>
    </source>
</evidence>
<evidence type="ECO:0000256" key="7">
    <source>
        <dbReference type="ARBA" id="ARBA00022927"/>
    </source>
</evidence>
<keyword evidence="3 10" id="KW-0813">Transport</keyword>
<feature type="domain" description="GspL periplasmic" evidence="11">
    <location>
        <begin position="225"/>
        <end position="370"/>
    </location>
</feature>
<evidence type="ECO:0000256" key="3">
    <source>
        <dbReference type="ARBA" id="ARBA00022448"/>
    </source>
</evidence>
<evidence type="ECO:0000256" key="8">
    <source>
        <dbReference type="ARBA" id="ARBA00022989"/>
    </source>
</evidence>
<keyword evidence="7 10" id="KW-0653">Protein transport</keyword>
<gene>
    <name evidence="12" type="ORF">MGA5115_00624</name>
    <name evidence="13" type="ORF">MGA5116_00842</name>
</gene>
<organism evidence="12 15">
    <name type="scientific">Marinomonas gallaica</name>
    <dbReference type="NCBI Taxonomy" id="1806667"/>
    <lineage>
        <taxon>Bacteria</taxon>
        <taxon>Pseudomonadati</taxon>
        <taxon>Pseudomonadota</taxon>
        <taxon>Gammaproteobacteria</taxon>
        <taxon>Oceanospirillales</taxon>
        <taxon>Oceanospirillaceae</taxon>
        <taxon>Marinomonas</taxon>
    </lineage>
</organism>
<dbReference type="GO" id="GO:0009276">
    <property type="term" value="C:Gram-negative-bacterium-type cell wall"/>
    <property type="evidence" value="ECO:0007669"/>
    <property type="project" value="InterPro"/>
</dbReference>
<evidence type="ECO:0000259" key="11">
    <source>
        <dbReference type="Pfam" id="PF12693"/>
    </source>
</evidence>
<proteinExistence type="inferred from homology"/>
<evidence type="ECO:0000313" key="15">
    <source>
        <dbReference type="Proteomes" id="UP000092871"/>
    </source>
</evidence>
<dbReference type="GO" id="GO:0015627">
    <property type="term" value="C:type II protein secretion system complex"/>
    <property type="evidence" value="ECO:0007669"/>
    <property type="project" value="InterPro"/>
</dbReference>
<dbReference type="GO" id="GO:0015628">
    <property type="term" value="P:protein secretion by the type II secretion system"/>
    <property type="evidence" value="ECO:0007669"/>
    <property type="project" value="InterPro"/>
</dbReference>
<dbReference type="GO" id="GO:0005886">
    <property type="term" value="C:plasma membrane"/>
    <property type="evidence" value="ECO:0007669"/>
    <property type="project" value="UniProtKB-SubCell"/>
</dbReference>
<keyword evidence="5" id="KW-0997">Cell inner membrane</keyword>
<reference evidence="13 14" key="1">
    <citation type="submission" date="2016-06" db="EMBL/GenBank/DDBJ databases">
        <authorList>
            <person name="Rodrigo-Torres L."/>
            <person name="Arahal D.R."/>
        </authorList>
    </citation>
    <scope>NUCLEOTIDE SEQUENCE [LARGE SCALE GENOMIC DNA]</scope>
    <source>
        <strain evidence="13 14">CECT 5116</strain>
    </source>
</reference>
<protein>
    <recommendedName>
        <fullName evidence="10">Type II secretion system protein L</fullName>
        <shortName evidence="10">T2SS protein L</shortName>
    </recommendedName>
</protein>
<evidence type="ECO:0000256" key="10">
    <source>
        <dbReference type="PIRNR" id="PIRNR015761"/>
    </source>
</evidence>
<dbReference type="InterPro" id="IPR025691">
    <property type="entry name" value="GspL_pp_dom"/>
</dbReference>
<keyword evidence="14" id="KW-1185">Reference proteome</keyword>
<dbReference type="NCBIfam" id="TIGR01709">
    <property type="entry name" value="typeII_sec_gspL"/>
    <property type="match status" value="1"/>
</dbReference>
<dbReference type="SUPFAM" id="SSF53067">
    <property type="entry name" value="Actin-like ATPase domain"/>
    <property type="match status" value="1"/>
</dbReference>
<keyword evidence="8" id="KW-1133">Transmembrane helix</keyword>
<dbReference type="Gene3D" id="3.30.420.380">
    <property type="match status" value="1"/>
</dbReference>
<dbReference type="InterPro" id="IPR043129">
    <property type="entry name" value="ATPase_NBD"/>
</dbReference>
<dbReference type="RefSeq" id="WP_067031732.1">
    <property type="nucleotide sequence ID" value="NZ_FLRA01000003.1"/>
</dbReference>
<comment type="function">
    <text evidence="10">Inner membrane component of the type II secretion system required for the energy-dependent secretion of extracellular factors such as proteases and toxins from the periplasm.</text>
</comment>
<dbReference type="Proteomes" id="UP000092871">
    <property type="component" value="Unassembled WGS sequence"/>
</dbReference>
<evidence type="ECO:0000313" key="12">
    <source>
        <dbReference type="EMBL" id="SBT16543.1"/>
    </source>
</evidence>
<reference evidence="12 15" key="2">
    <citation type="submission" date="2016-06" db="EMBL/GenBank/DDBJ databases">
        <authorList>
            <person name="Kjaerup R.B."/>
            <person name="Dalgaard T.S."/>
            <person name="Juul-Madsen H.R."/>
        </authorList>
    </citation>
    <scope>NUCLEOTIDE SEQUENCE [LARGE SCALE GENOMIC DNA]</scope>
    <source>
        <strain evidence="12 15">CECT 5115</strain>
    </source>
</reference>
<dbReference type="InterPro" id="IPR007812">
    <property type="entry name" value="T2SS_protein-GspL"/>
</dbReference>
<evidence type="ECO:0000313" key="13">
    <source>
        <dbReference type="EMBL" id="SBT20259.1"/>
    </source>
</evidence>
<name>A0A1C3JMY4_9GAMM</name>